<feature type="domain" description="Aromatic amino acid beta-eliminating lyase/threonine aldolase" evidence="6">
    <location>
        <begin position="5"/>
        <end position="287"/>
    </location>
</feature>
<dbReference type="Gene3D" id="3.40.640.10">
    <property type="entry name" value="Type I PLP-dependent aspartate aminotransferase-like (Major domain)"/>
    <property type="match status" value="1"/>
</dbReference>
<sequence length="345" mass="36958">MQFIDLRSDTVTQPTQAMRDAMCRAVVGDDVFEDDPTVKELEAYAAQRLGKEAALFVTSGMQGNTCALLAHTRRGDCVVIAPTAHIAAHEAGSYGQLAGVSLRFPESVNGVMDPASVRACLTDDSDVQVAPAGLVVMENAHSTGSVLPLDNMRAVFEIAHTQGVPVHLDGARLFNAAAALGIADVRELTQYCDTVMCCLSKGLCAPVGSILAGPKDVIWRARRARRILGGGLRQVGFLAAAGMVALRDMTGRLSEDHENAKYLGELLSAVDGVHVFAERTQIDMVFFTTDWDAEKASRYPAWMLGRGIKVTGCMDGEYRMVCHHDITRAACQTAAEAIRAFAAEG</sequence>
<proteinExistence type="inferred from homology"/>
<dbReference type="GO" id="GO:0005829">
    <property type="term" value="C:cytosol"/>
    <property type="evidence" value="ECO:0007669"/>
    <property type="project" value="TreeGrafter"/>
</dbReference>
<dbReference type="InterPro" id="IPR023603">
    <property type="entry name" value="Low_specificity_L-TA-like"/>
</dbReference>
<comment type="cofactor">
    <cofactor evidence="1">
        <name>pyridoxal 5'-phosphate</name>
        <dbReference type="ChEBI" id="CHEBI:597326"/>
    </cofactor>
</comment>
<dbReference type="Gene3D" id="3.90.1150.10">
    <property type="entry name" value="Aspartate Aminotransferase, domain 1"/>
    <property type="match status" value="1"/>
</dbReference>
<evidence type="ECO:0000256" key="1">
    <source>
        <dbReference type="ARBA" id="ARBA00001933"/>
    </source>
</evidence>
<protein>
    <submittedName>
        <fullName evidence="7">Threonine aldolase family protein</fullName>
    </submittedName>
</protein>
<dbReference type="PANTHER" id="PTHR48097">
    <property type="entry name" value="L-THREONINE ALDOLASE-RELATED"/>
    <property type="match status" value="1"/>
</dbReference>
<evidence type="ECO:0000256" key="3">
    <source>
        <dbReference type="ARBA" id="ARBA00022898"/>
    </source>
</evidence>
<dbReference type="SUPFAM" id="SSF53383">
    <property type="entry name" value="PLP-dependent transferases"/>
    <property type="match status" value="1"/>
</dbReference>
<dbReference type="GO" id="GO:0006567">
    <property type="term" value="P:L-threonine catabolic process"/>
    <property type="evidence" value="ECO:0007669"/>
    <property type="project" value="TreeGrafter"/>
</dbReference>
<evidence type="ECO:0000256" key="5">
    <source>
        <dbReference type="PIRSR" id="PIRSR017617-1"/>
    </source>
</evidence>
<dbReference type="PIRSF" id="PIRSF017617">
    <property type="entry name" value="Thr_aldolase"/>
    <property type="match status" value="1"/>
</dbReference>
<dbReference type="InterPro" id="IPR015421">
    <property type="entry name" value="PyrdxlP-dep_Trfase_major"/>
</dbReference>
<dbReference type="EMBL" id="JACOPL010000002">
    <property type="protein sequence ID" value="MBC5724510.1"/>
    <property type="molecule type" value="Genomic_DNA"/>
</dbReference>
<evidence type="ECO:0000313" key="8">
    <source>
        <dbReference type="Proteomes" id="UP000606499"/>
    </source>
</evidence>
<reference evidence="7" key="1">
    <citation type="submission" date="2020-08" db="EMBL/GenBank/DDBJ databases">
        <title>Genome public.</title>
        <authorList>
            <person name="Liu C."/>
            <person name="Sun Q."/>
        </authorList>
    </citation>
    <scope>NUCLEOTIDE SEQUENCE</scope>
    <source>
        <strain evidence="7">NSJ-28</strain>
    </source>
</reference>
<dbReference type="RefSeq" id="WP_186949563.1">
    <property type="nucleotide sequence ID" value="NZ_JACOPL010000002.1"/>
</dbReference>
<name>A0A923LUR0_9FIRM</name>
<organism evidence="7 8">
    <name type="scientific">Agathobaculum faecis</name>
    <dbReference type="NCBI Taxonomy" id="2763013"/>
    <lineage>
        <taxon>Bacteria</taxon>
        <taxon>Bacillati</taxon>
        <taxon>Bacillota</taxon>
        <taxon>Clostridia</taxon>
        <taxon>Eubacteriales</taxon>
        <taxon>Butyricicoccaceae</taxon>
        <taxon>Agathobaculum</taxon>
    </lineage>
</organism>
<evidence type="ECO:0000313" key="7">
    <source>
        <dbReference type="EMBL" id="MBC5724510.1"/>
    </source>
</evidence>
<evidence type="ECO:0000259" key="6">
    <source>
        <dbReference type="Pfam" id="PF01212"/>
    </source>
</evidence>
<keyword evidence="4" id="KW-0456">Lyase</keyword>
<gene>
    <name evidence="7" type="ORF">H8S45_03365</name>
</gene>
<dbReference type="FunFam" id="3.40.640.10:FF:000030">
    <property type="entry name" value="Low-specificity L-threonine aldolase"/>
    <property type="match status" value="1"/>
</dbReference>
<dbReference type="Pfam" id="PF01212">
    <property type="entry name" value="Beta_elim_lyase"/>
    <property type="match status" value="1"/>
</dbReference>
<evidence type="ECO:0000256" key="4">
    <source>
        <dbReference type="ARBA" id="ARBA00023239"/>
    </source>
</evidence>
<dbReference type="PANTHER" id="PTHR48097:SF9">
    <property type="entry name" value="L-THREONINE ALDOLASE"/>
    <property type="match status" value="1"/>
</dbReference>
<dbReference type="NCBIfam" id="NF041359">
    <property type="entry name" value="GntG_guanitoxin"/>
    <property type="match status" value="1"/>
</dbReference>
<dbReference type="Proteomes" id="UP000606499">
    <property type="component" value="Unassembled WGS sequence"/>
</dbReference>
<evidence type="ECO:0000256" key="2">
    <source>
        <dbReference type="ARBA" id="ARBA00006966"/>
    </source>
</evidence>
<dbReference type="InterPro" id="IPR015422">
    <property type="entry name" value="PyrdxlP-dep_Trfase_small"/>
</dbReference>
<comment type="caution">
    <text evidence="7">The sequence shown here is derived from an EMBL/GenBank/DDBJ whole genome shotgun (WGS) entry which is preliminary data.</text>
</comment>
<dbReference type="AlphaFoldDB" id="A0A923LUR0"/>
<feature type="modified residue" description="N6-(pyridoxal phosphate)lysine" evidence="5">
    <location>
        <position position="201"/>
    </location>
</feature>
<accession>A0A923LUR0</accession>
<dbReference type="InterPro" id="IPR001597">
    <property type="entry name" value="ArAA_b-elim_lyase/Thr_aldolase"/>
</dbReference>
<dbReference type="InterPro" id="IPR015424">
    <property type="entry name" value="PyrdxlP-dep_Trfase"/>
</dbReference>
<keyword evidence="3" id="KW-0663">Pyridoxal phosphate</keyword>
<comment type="similarity">
    <text evidence="2">Belongs to the threonine aldolase family.</text>
</comment>
<keyword evidence="8" id="KW-1185">Reference proteome</keyword>
<dbReference type="GO" id="GO:0008732">
    <property type="term" value="F:L-allo-threonine aldolase activity"/>
    <property type="evidence" value="ECO:0007669"/>
    <property type="project" value="TreeGrafter"/>
</dbReference>
<dbReference type="GO" id="GO:0006545">
    <property type="term" value="P:glycine biosynthetic process"/>
    <property type="evidence" value="ECO:0007669"/>
    <property type="project" value="TreeGrafter"/>
</dbReference>